<dbReference type="NCBIfam" id="TIGR01494">
    <property type="entry name" value="ATPase_P-type"/>
    <property type="match status" value="3"/>
</dbReference>
<keyword evidence="6 13" id="KW-0812">Transmembrane</keyword>
<dbReference type="Pfam" id="PF00689">
    <property type="entry name" value="Cation_ATPase_C"/>
    <property type="match status" value="1"/>
</dbReference>
<dbReference type="PROSITE" id="PS00154">
    <property type="entry name" value="ATPASE_E1_E2"/>
    <property type="match status" value="1"/>
</dbReference>
<dbReference type="InterPro" id="IPR018303">
    <property type="entry name" value="ATPase_P-typ_P_site"/>
</dbReference>
<evidence type="ECO:0000256" key="4">
    <source>
        <dbReference type="ARBA" id="ARBA00022475"/>
    </source>
</evidence>
<keyword evidence="3" id="KW-0813">Transport</keyword>
<dbReference type="SUPFAM" id="SSF81665">
    <property type="entry name" value="Calcium ATPase, transmembrane domain M"/>
    <property type="match status" value="1"/>
</dbReference>
<evidence type="ECO:0000256" key="1">
    <source>
        <dbReference type="ARBA" id="ARBA00004651"/>
    </source>
</evidence>
<keyword evidence="9" id="KW-1278">Translocase</keyword>
<comment type="subcellular location">
    <subcellularLocation>
        <location evidence="1">Cell membrane</location>
        <topology evidence="1">Multi-pass membrane protein</topology>
    </subcellularLocation>
</comment>
<dbReference type="PRINTS" id="PR00120">
    <property type="entry name" value="HATPASE"/>
</dbReference>
<dbReference type="InterPro" id="IPR023214">
    <property type="entry name" value="HAD_sf"/>
</dbReference>
<evidence type="ECO:0000256" key="8">
    <source>
        <dbReference type="ARBA" id="ARBA00022840"/>
    </source>
</evidence>
<feature type="transmembrane region" description="Helical" evidence="13">
    <location>
        <begin position="738"/>
        <end position="763"/>
    </location>
</feature>
<keyword evidence="16" id="KW-1185">Reference proteome</keyword>
<proteinExistence type="inferred from homology"/>
<dbReference type="Gene3D" id="2.70.150.10">
    <property type="entry name" value="Calcium-transporting ATPase, cytoplasmic transduction domain A"/>
    <property type="match status" value="1"/>
</dbReference>
<feature type="transmembrane region" description="Helical" evidence="13">
    <location>
        <begin position="53"/>
        <end position="75"/>
    </location>
</feature>
<dbReference type="RefSeq" id="WP_388038938.1">
    <property type="nucleotide sequence ID" value="NZ_JBHUEK010000020.1"/>
</dbReference>
<dbReference type="InterPro" id="IPR001757">
    <property type="entry name" value="P_typ_ATPase"/>
</dbReference>
<comment type="caution">
    <text evidence="15">The sequence shown here is derived from an EMBL/GenBank/DDBJ whole genome shotgun (WGS) entry which is preliminary data.</text>
</comment>
<keyword evidence="4" id="KW-1003">Cell membrane</keyword>
<dbReference type="InterPro" id="IPR050510">
    <property type="entry name" value="Cation_transp_ATPase_P-type"/>
</dbReference>
<sequence>MSQWYKKSIADVELELTTNIETGLSESEAAERLQKFGPNRFEDHEKTSILKMFWVQINSMLIYILIAAAVISAFVGEIADATIIFIVILLNAVIGVVQESKAEKALEELKKMSTPKAIVKRNGSLWELASEEIVPGDIVILDAGRYVPADLRLVESANMQIEESALTGESVPVEKNATLITSHEASIGDQRNMAFMTTLSTYGRGIGIVVDTGMNTEIGKIARMLGKQQKETTPLQKKLDELGKFLGIGAIIVSIVIFFIGFFQGREPLDMFLIAVSLAVAAIPEGLLAIVTIVLAMGVGRMIKHHAIVRKLPAVETLGAVSVICSDKTGTLTQNKMTVTTIFMDDRYREIGEVPSDIAQSHPFFHGITLCNDAQVSEDQSTGDPTEIALVQAGLNIGLHKETLEKAFKRIYELPFDSDRKMMTTVHEDNDRIVSFTKGALESILPRVTAIYKNGEVTPLTDIDQQRIQQAAGKMSDKALRVLTVAMKNVSKDDSLDNNLETEFIFLGLIGMIDPPRDEVKASIASCKDAGIQTIMITGDHQKTALAIASELGIANHEAQTMTGQELQALSDMELQEKVKTVRVFARVSPEHKVRIVKALKDNGHIASMTGDGVNDAPSLKQADVGVAMGITGTDVAKGAADIILTDDNFATIVSAVEHGRNIYQNIKKSILFLLSCNLGEITALFIGILLGLPAPLTAVQILWVNLITDTLPAIALGMDPDDPDVMKEKPRDPKESIFSKGSGSFTVLNGLLIGFITLFAFVEGLRFYSGASSVFSIDYSNITADALIHAQTMAFITLSISQLFHSLNLRSRKKSIFKVGLFTNKYLIAAICLGIAIQVGLVYIPFFNNVFGIHFLTGKDWLLILGLSIVPVIGNEFMKVWKRIFSA</sequence>
<dbReference type="Gene3D" id="3.40.50.1000">
    <property type="entry name" value="HAD superfamily/HAD-like"/>
    <property type="match status" value="1"/>
</dbReference>
<feature type="transmembrane region" description="Helical" evidence="13">
    <location>
        <begin position="245"/>
        <end position="265"/>
    </location>
</feature>
<evidence type="ECO:0000256" key="11">
    <source>
        <dbReference type="ARBA" id="ARBA00023065"/>
    </source>
</evidence>
<keyword evidence="10 13" id="KW-1133">Transmembrane helix</keyword>
<dbReference type="SFLD" id="SFLDG00002">
    <property type="entry name" value="C1.7:_P-type_atpase_like"/>
    <property type="match status" value="1"/>
</dbReference>
<dbReference type="SFLD" id="SFLDS00003">
    <property type="entry name" value="Haloacid_Dehalogenase"/>
    <property type="match status" value="1"/>
</dbReference>
<dbReference type="Pfam" id="PF00122">
    <property type="entry name" value="E1-E2_ATPase"/>
    <property type="match status" value="1"/>
</dbReference>
<name>A0ABW4MP72_9BACI</name>
<dbReference type="InterPro" id="IPR023298">
    <property type="entry name" value="ATPase_P-typ_TM_dom_sf"/>
</dbReference>
<dbReference type="PANTHER" id="PTHR43294">
    <property type="entry name" value="SODIUM/POTASSIUM-TRANSPORTING ATPASE SUBUNIT ALPHA"/>
    <property type="match status" value="1"/>
</dbReference>
<organism evidence="15 16">
    <name type="scientific">Fredinandcohnia salidurans</name>
    <dbReference type="NCBI Taxonomy" id="2595041"/>
    <lineage>
        <taxon>Bacteria</taxon>
        <taxon>Bacillati</taxon>
        <taxon>Bacillota</taxon>
        <taxon>Bacilli</taxon>
        <taxon>Bacillales</taxon>
        <taxon>Bacillaceae</taxon>
        <taxon>Fredinandcohnia</taxon>
    </lineage>
</organism>
<dbReference type="SFLD" id="SFLDF00027">
    <property type="entry name" value="p-type_atpase"/>
    <property type="match status" value="1"/>
</dbReference>
<reference evidence="16" key="1">
    <citation type="journal article" date="2019" name="Int. J. Syst. Evol. Microbiol.">
        <title>The Global Catalogue of Microorganisms (GCM) 10K type strain sequencing project: providing services to taxonomists for standard genome sequencing and annotation.</title>
        <authorList>
            <consortium name="The Broad Institute Genomics Platform"/>
            <consortium name="The Broad Institute Genome Sequencing Center for Infectious Disease"/>
            <person name="Wu L."/>
            <person name="Ma J."/>
        </authorList>
    </citation>
    <scope>NUCLEOTIDE SEQUENCE [LARGE SCALE GENOMIC DNA]</scope>
    <source>
        <strain evidence="16">CCUG 15531</strain>
    </source>
</reference>
<feature type="transmembrane region" description="Helical" evidence="13">
    <location>
        <begin position="783"/>
        <end position="806"/>
    </location>
</feature>
<keyword evidence="7" id="KW-0547">Nucleotide-binding</keyword>
<evidence type="ECO:0000256" key="13">
    <source>
        <dbReference type="SAM" id="Phobius"/>
    </source>
</evidence>
<evidence type="ECO:0000313" key="16">
    <source>
        <dbReference type="Proteomes" id="UP001597227"/>
    </source>
</evidence>
<dbReference type="Gene3D" id="1.20.1110.10">
    <property type="entry name" value="Calcium-transporting ATPase, transmembrane domain"/>
    <property type="match status" value="1"/>
</dbReference>
<evidence type="ECO:0000256" key="10">
    <source>
        <dbReference type="ARBA" id="ARBA00022989"/>
    </source>
</evidence>
<feature type="transmembrane region" description="Helical" evidence="13">
    <location>
        <begin position="671"/>
        <end position="693"/>
    </location>
</feature>
<comment type="similarity">
    <text evidence="2">Belongs to the cation transport ATPase (P-type) (TC 3.A.3) family. Type IIA subfamily.</text>
</comment>
<feature type="transmembrane region" description="Helical" evidence="13">
    <location>
        <begin position="862"/>
        <end position="879"/>
    </location>
</feature>
<dbReference type="Gene3D" id="3.40.1110.10">
    <property type="entry name" value="Calcium-transporting ATPase, cytoplasmic domain N"/>
    <property type="match status" value="1"/>
</dbReference>
<dbReference type="InterPro" id="IPR006068">
    <property type="entry name" value="ATPase_P-typ_cation-transptr_C"/>
</dbReference>
<dbReference type="Pfam" id="PF00690">
    <property type="entry name" value="Cation_ATPase_N"/>
    <property type="match status" value="1"/>
</dbReference>
<evidence type="ECO:0000256" key="2">
    <source>
        <dbReference type="ARBA" id="ARBA00005675"/>
    </source>
</evidence>
<dbReference type="SMART" id="SM00831">
    <property type="entry name" value="Cation_ATPase_N"/>
    <property type="match status" value="1"/>
</dbReference>
<dbReference type="InterPro" id="IPR044492">
    <property type="entry name" value="P_typ_ATPase_HD_dom"/>
</dbReference>
<keyword evidence="8" id="KW-0067">ATP-binding</keyword>
<dbReference type="Pfam" id="PF13246">
    <property type="entry name" value="Cation_ATPase"/>
    <property type="match status" value="1"/>
</dbReference>
<keyword evidence="5" id="KW-0597">Phosphoprotein</keyword>
<feature type="transmembrane region" description="Helical" evidence="13">
    <location>
        <begin position="271"/>
        <end position="296"/>
    </location>
</feature>
<evidence type="ECO:0000256" key="3">
    <source>
        <dbReference type="ARBA" id="ARBA00022448"/>
    </source>
</evidence>
<keyword evidence="11" id="KW-0406">Ion transport</keyword>
<feature type="transmembrane region" description="Helical" evidence="13">
    <location>
        <begin position="699"/>
        <end position="717"/>
    </location>
</feature>
<accession>A0ABW4MP72</accession>
<dbReference type="PANTHER" id="PTHR43294:SF21">
    <property type="entry name" value="CATION TRANSPORTING ATPASE"/>
    <property type="match status" value="1"/>
</dbReference>
<dbReference type="SUPFAM" id="SSF81660">
    <property type="entry name" value="Metal cation-transporting ATPase, ATP-binding domain N"/>
    <property type="match status" value="1"/>
</dbReference>
<evidence type="ECO:0000259" key="14">
    <source>
        <dbReference type="SMART" id="SM00831"/>
    </source>
</evidence>
<evidence type="ECO:0000256" key="6">
    <source>
        <dbReference type="ARBA" id="ARBA00022692"/>
    </source>
</evidence>
<gene>
    <name evidence="15" type="ORF">ACFSFW_13095</name>
</gene>
<dbReference type="InterPro" id="IPR004014">
    <property type="entry name" value="ATPase_P-typ_cation-transptr_N"/>
</dbReference>
<evidence type="ECO:0000256" key="7">
    <source>
        <dbReference type="ARBA" id="ARBA00022741"/>
    </source>
</evidence>
<dbReference type="PRINTS" id="PR00119">
    <property type="entry name" value="CATATPASE"/>
</dbReference>
<dbReference type="EMBL" id="JBHUEK010000020">
    <property type="protein sequence ID" value="MFD1779593.1"/>
    <property type="molecule type" value="Genomic_DNA"/>
</dbReference>
<feature type="transmembrane region" description="Helical" evidence="13">
    <location>
        <begin position="827"/>
        <end position="847"/>
    </location>
</feature>
<evidence type="ECO:0000256" key="12">
    <source>
        <dbReference type="ARBA" id="ARBA00023136"/>
    </source>
</evidence>
<dbReference type="Proteomes" id="UP001597227">
    <property type="component" value="Unassembled WGS sequence"/>
</dbReference>
<dbReference type="SUPFAM" id="SSF81653">
    <property type="entry name" value="Calcium ATPase, transduction domain A"/>
    <property type="match status" value="1"/>
</dbReference>
<dbReference type="InterPro" id="IPR008250">
    <property type="entry name" value="ATPase_P-typ_transduc_dom_A_sf"/>
</dbReference>
<keyword evidence="12 13" id="KW-0472">Membrane</keyword>
<dbReference type="CDD" id="cd02089">
    <property type="entry name" value="P-type_ATPase_Ca_prok"/>
    <property type="match status" value="1"/>
</dbReference>
<dbReference type="InterPro" id="IPR059000">
    <property type="entry name" value="ATPase_P-type_domA"/>
</dbReference>
<dbReference type="InterPro" id="IPR036412">
    <property type="entry name" value="HAD-like_sf"/>
</dbReference>
<evidence type="ECO:0000256" key="9">
    <source>
        <dbReference type="ARBA" id="ARBA00022967"/>
    </source>
</evidence>
<feature type="domain" description="Cation-transporting P-type ATPase N-terminal" evidence="14">
    <location>
        <begin position="3"/>
        <end position="77"/>
    </location>
</feature>
<evidence type="ECO:0000313" key="15">
    <source>
        <dbReference type="EMBL" id="MFD1779593.1"/>
    </source>
</evidence>
<protein>
    <submittedName>
        <fullName evidence="15">Cation-translocating P-type ATPase</fullName>
    </submittedName>
</protein>
<dbReference type="SUPFAM" id="SSF56784">
    <property type="entry name" value="HAD-like"/>
    <property type="match status" value="1"/>
</dbReference>
<dbReference type="InterPro" id="IPR023299">
    <property type="entry name" value="ATPase_P-typ_cyto_dom_N"/>
</dbReference>
<evidence type="ECO:0000256" key="5">
    <source>
        <dbReference type="ARBA" id="ARBA00022553"/>
    </source>
</evidence>
<feature type="transmembrane region" description="Helical" evidence="13">
    <location>
        <begin position="81"/>
        <end position="97"/>
    </location>
</feature>